<evidence type="ECO:0000313" key="3">
    <source>
        <dbReference type="Proteomes" id="UP001152049"/>
    </source>
</evidence>
<dbReference type="Proteomes" id="UP001152049">
    <property type="component" value="Unassembled WGS sequence"/>
</dbReference>
<name>A0A9W8SBZ0_9HYPO</name>
<dbReference type="EMBL" id="JAOQAZ010000003">
    <property type="protein sequence ID" value="KAJ4268975.1"/>
    <property type="molecule type" value="Genomic_DNA"/>
</dbReference>
<evidence type="ECO:0000313" key="2">
    <source>
        <dbReference type="EMBL" id="KAJ4268975.1"/>
    </source>
</evidence>
<comment type="caution">
    <text evidence="2">The sequence shown here is derived from an EMBL/GenBank/DDBJ whole genome shotgun (WGS) entry which is preliminary data.</text>
</comment>
<feature type="region of interest" description="Disordered" evidence="1">
    <location>
        <begin position="98"/>
        <end position="158"/>
    </location>
</feature>
<feature type="compositionally biased region" description="Acidic residues" evidence="1">
    <location>
        <begin position="112"/>
        <end position="121"/>
    </location>
</feature>
<dbReference type="AlphaFoldDB" id="A0A9W8SBZ0"/>
<protein>
    <submittedName>
        <fullName evidence="2">Uncharacterized protein</fullName>
    </submittedName>
</protein>
<accession>A0A9W8SBZ0</accession>
<gene>
    <name evidence="2" type="ORF">NW762_003046</name>
</gene>
<keyword evidence="3" id="KW-1185">Reference proteome</keyword>
<dbReference type="OrthoDB" id="3520229at2759"/>
<organism evidence="2 3">
    <name type="scientific">Fusarium torreyae</name>
    <dbReference type="NCBI Taxonomy" id="1237075"/>
    <lineage>
        <taxon>Eukaryota</taxon>
        <taxon>Fungi</taxon>
        <taxon>Dikarya</taxon>
        <taxon>Ascomycota</taxon>
        <taxon>Pezizomycotina</taxon>
        <taxon>Sordariomycetes</taxon>
        <taxon>Hypocreomycetidae</taxon>
        <taxon>Hypocreales</taxon>
        <taxon>Nectriaceae</taxon>
        <taxon>Fusarium</taxon>
    </lineage>
</organism>
<proteinExistence type="predicted"/>
<evidence type="ECO:0000256" key="1">
    <source>
        <dbReference type="SAM" id="MobiDB-lite"/>
    </source>
</evidence>
<sequence>MSSTSVSTGAAVPTACTNVYDTPNQDNVCAMQYKDNHTEIMQQCCGDAKIVSYYNECGLYCVALDQTIVELQKCLFDNGAPWEGVFCSGNKKTTKTADASVPATAQASVISNDDDDDDKDDDDKSSKTSDASGTSTGSSSASSETSTESGNAAAGFAPKSSISTMGVAIGALLFSSMAAGAFAL</sequence>
<feature type="compositionally biased region" description="Low complexity" evidence="1">
    <location>
        <begin position="128"/>
        <end position="154"/>
    </location>
</feature>
<reference evidence="2" key="1">
    <citation type="submission" date="2022-09" db="EMBL/GenBank/DDBJ databases">
        <title>Fusarium specimens isolated from Avocado Roots.</title>
        <authorList>
            <person name="Stajich J."/>
            <person name="Roper C."/>
            <person name="Heimlech-Rivalta G."/>
        </authorList>
    </citation>
    <scope>NUCLEOTIDE SEQUENCE</scope>
    <source>
        <strain evidence="2">CF00136</strain>
    </source>
</reference>